<dbReference type="InterPro" id="IPR029028">
    <property type="entry name" value="Alpha/beta_knot_MTases"/>
</dbReference>
<accession>A0A0G4ISL0</accession>
<comment type="similarity">
    <text evidence="2">Belongs to the class IV-like SAM-binding methyltransferase superfamily. RNA methyltransferase TrmH family.</text>
</comment>
<dbReference type="PANTHER" id="PTHR46103:SF1">
    <property type="entry name" value="RRNA METHYLTRANSFERASE 1, MITOCHONDRIAL"/>
    <property type="match status" value="1"/>
</dbReference>
<keyword evidence="13" id="KW-1185">Reference proteome</keyword>
<feature type="domain" description="RNA 2-O ribose methyltransferase substrate binding" evidence="10">
    <location>
        <begin position="20"/>
        <end position="100"/>
    </location>
</feature>
<dbReference type="InterPro" id="IPR047261">
    <property type="entry name" value="MRM1_MeTrfase_dom"/>
</dbReference>
<gene>
    <name evidence="11" type="ORF">PBRA_006321</name>
    <name evidence="12" type="ORF">PLBR_LOCUS2438</name>
</gene>
<evidence type="ECO:0000256" key="6">
    <source>
        <dbReference type="ARBA" id="ARBA00022691"/>
    </source>
</evidence>
<dbReference type="EMBL" id="OVEO01000003">
    <property type="protein sequence ID" value="SPQ95223.1"/>
    <property type="molecule type" value="Genomic_DNA"/>
</dbReference>
<evidence type="ECO:0000256" key="9">
    <source>
        <dbReference type="ARBA" id="ARBA00034881"/>
    </source>
</evidence>
<dbReference type="STRING" id="37360.A0A0G4ISL0"/>
<dbReference type="SMART" id="SM00967">
    <property type="entry name" value="SpoU_sub_bind"/>
    <property type="match status" value="1"/>
</dbReference>
<keyword evidence="3" id="KW-0698">rRNA processing</keyword>
<keyword evidence="8 12" id="KW-0496">Mitochondrion</keyword>
<dbReference type="GO" id="GO:0016435">
    <property type="term" value="F:rRNA (guanine) methyltransferase activity"/>
    <property type="evidence" value="ECO:0007669"/>
    <property type="project" value="TreeGrafter"/>
</dbReference>
<dbReference type="OMA" id="QVPPYEY"/>
<dbReference type="SUPFAM" id="SSF55315">
    <property type="entry name" value="L30e-like"/>
    <property type="match status" value="1"/>
</dbReference>
<evidence type="ECO:0000313" key="13">
    <source>
        <dbReference type="Proteomes" id="UP000039324"/>
    </source>
</evidence>
<dbReference type="GO" id="GO:0005739">
    <property type="term" value="C:mitochondrion"/>
    <property type="evidence" value="ECO:0007669"/>
    <property type="project" value="UniProtKB-SubCell"/>
</dbReference>
<evidence type="ECO:0000313" key="14">
    <source>
        <dbReference type="Proteomes" id="UP000290189"/>
    </source>
</evidence>
<evidence type="ECO:0000256" key="7">
    <source>
        <dbReference type="ARBA" id="ARBA00022946"/>
    </source>
</evidence>
<reference evidence="12 14" key="2">
    <citation type="submission" date="2018-03" db="EMBL/GenBank/DDBJ databases">
        <authorList>
            <person name="Fogelqvist J."/>
        </authorList>
    </citation>
    <scope>NUCLEOTIDE SEQUENCE [LARGE SCALE GENOMIC DNA]</scope>
</reference>
<name>A0A0G4ISL0_PLABS</name>
<dbReference type="GO" id="GO:0003723">
    <property type="term" value="F:RNA binding"/>
    <property type="evidence" value="ECO:0007669"/>
    <property type="project" value="InterPro"/>
</dbReference>
<comment type="subcellular location">
    <subcellularLocation>
        <location evidence="1">Mitochondrion</location>
    </subcellularLocation>
</comment>
<dbReference type="Gene3D" id="3.30.1330.30">
    <property type="match status" value="1"/>
</dbReference>
<dbReference type="PANTHER" id="PTHR46103">
    <property type="entry name" value="RRNA METHYLTRANSFERASE 1, MITOCHONDRIAL"/>
    <property type="match status" value="1"/>
</dbReference>
<dbReference type="InterPro" id="IPR047182">
    <property type="entry name" value="MRM1"/>
</dbReference>
<keyword evidence="7" id="KW-0809">Transit peptide</keyword>
<evidence type="ECO:0000259" key="10">
    <source>
        <dbReference type="SMART" id="SM00967"/>
    </source>
</evidence>
<organism evidence="11 13">
    <name type="scientific">Plasmodiophora brassicae</name>
    <name type="common">Clubroot disease agent</name>
    <dbReference type="NCBI Taxonomy" id="37360"/>
    <lineage>
        <taxon>Eukaryota</taxon>
        <taxon>Sar</taxon>
        <taxon>Rhizaria</taxon>
        <taxon>Endomyxa</taxon>
        <taxon>Phytomyxea</taxon>
        <taxon>Plasmodiophorida</taxon>
        <taxon>Plasmodiophoridae</taxon>
        <taxon>Plasmodiophora</taxon>
    </lineage>
</organism>
<dbReference type="Pfam" id="PF00588">
    <property type="entry name" value="SpoU_methylase"/>
    <property type="match status" value="1"/>
</dbReference>
<keyword evidence="6" id="KW-0949">S-adenosyl-L-methionine</keyword>
<keyword evidence="5" id="KW-0808">Transferase</keyword>
<evidence type="ECO:0000256" key="4">
    <source>
        <dbReference type="ARBA" id="ARBA00022603"/>
    </source>
</evidence>
<evidence type="ECO:0000313" key="12">
    <source>
        <dbReference type="EMBL" id="SPQ95223.1"/>
    </source>
</evidence>
<dbReference type="Proteomes" id="UP000039324">
    <property type="component" value="Unassembled WGS sequence"/>
</dbReference>
<dbReference type="InterPro" id="IPR029064">
    <property type="entry name" value="Ribosomal_eL30-like_sf"/>
</dbReference>
<dbReference type="SUPFAM" id="SSF75217">
    <property type="entry name" value="alpha/beta knot"/>
    <property type="match status" value="1"/>
</dbReference>
<dbReference type="InterPro" id="IPR013123">
    <property type="entry name" value="SpoU_subst-bd"/>
</dbReference>
<evidence type="ECO:0000256" key="3">
    <source>
        <dbReference type="ARBA" id="ARBA00022552"/>
    </source>
</evidence>
<evidence type="ECO:0000313" key="11">
    <source>
        <dbReference type="EMBL" id="CEO98207.1"/>
    </source>
</evidence>
<dbReference type="Gene3D" id="3.40.1280.10">
    <property type="match status" value="1"/>
</dbReference>
<evidence type="ECO:0000256" key="1">
    <source>
        <dbReference type="ARBA" id="ARBA00004173"/>
    </source>
</evidence>
<dbReference type="CDD" id="cd18105">
    <property type="entry name" value="SpoU-like_MRM1"/>
    <property type="match status" value="1"/>
</dbReference>
<dbReference type="OrthoDB" id="270651at2759"/>
<dbReference type="Proteomes" id="UP000290189">
    <property type="component" value="Unassembled WGS sequence"/>
</dbReference>
<geneLocation type="mitochondrion" evidence="12"/>
<dbReference type="EMBL" id="CDSF01000083">
    <property type="protein sequence ID" value="CEO98207.1"/>
    <property type="molecule type" value="Genomic_DNA"/>
</dbReference>
<reference evidence="11" key="1">
    <citation type="submission" date="2015-02" db="EMBL/GenBank/DDBJ databases">
        <authorList>
            <person name="Chooi Y.-H."/>
        </authorList>
    </citation>
    <scope>NUCLEOTIDE SEQUENCE [LARGE SCALE GENOMIC DNA]</scope>
    <source>
        <strain evidence="11">E3</strain>
    </source>
</reference>
<dbReference type="AlphaFoldDB" id="A0A0G4ISL0"/>
<sequence length="266" mass="28564">MAGAAAAAAAAVRRVALGEYVYGADAVLAALSGSKRSSFHHLFVLDDVDRDDDRKRSKAMRLAEQRDLPVTAVSRQTLDFMSRQRPSNGIVLDAESVTLPTLPSISPSAGRQVWVALDQVMDPQNLGAILRSCFFFDVAGVVLCARNSAPLSPTVAKASCGALDLLPIVECRSMPKFLRQSRDTCDIIGLAVDPSAVSWRYLPEPTPSKSTLLVLGNEGTGLRTLVRDQCHTLAKLDRGHRPDADFVDSLNVSTALGIALYSMVGR</sequence>
<evidence type="ECO:0000256" key="5">
    <source>
        <dbReference type="ARBA" id="ARBA00022679"/>
    </source>
</evidence>
<evidence type="ECO:0000256" key="2">
    <source>
        <dbReference type="ARBA" id="ARBA00007228"/>
    </source>
</evidence>
<keyword evidence="4" id="KW-0489">Methyltransferase</keyword>
<dbReference type="InterPro" id="IPR029026">
    <property type="entry name" value="tRNA_m1G_MTases_N"/>
</dbReference>
<proteinExistence type="inferred from homology"/>
<dbReference type="Pfam" id="PF08032">
    <property type="entry name" value="SpoU_sub_bind"/>
    <property type="match status" value="1"/>
</dbReference>
<protein>
    <recommendedName>
        <fullName evidence="9">rRNA methyltransferase 1, mitochondrial</fullName>
    </recommendedName>
</protein>
<dbReference type="InterPro" id="IPR001537">
    <property type="entry name" value="SpoU_MeTrfase"/>
</dbReference>
<evidence type="ECO:0000256" key="8">
    <source>
        <dbReference type="ARBA" id="ARBA00023128"/>
    </source>
</evidence>